<evidence type="ECO:0000313" key="5">
    <source>
        <dbReference type="EMBL" id="AOM83525.1"/>
    </source>
</evidence>
<dbReference type="NCBIfam" id="TIGR03185">
    <property type="entry name" value="DNA_S_dndD"/>
    <property type="match status" value="1"/>
</dbReference>
<name>A0A1D7QWZ4_9BACI</name>
<dbReference type="Proteomes" id="UP000094463">
    <property type="component" value="Chromosome"/>
</dbReference>
<proteinExistence type="inferred from homology"/>
<evidence type="ECO:0000256" key="4">
    <source>
        <dbReference type="SAM" id="Coils"/>
    </source>
</evidence>
<comment type="similarity">
    <text evidence="1">Belongs to the SMC family. SbcC subfamily.</text>
</comment>
<dbReference type="AlphaFoldDB" id="A0A1D7QWZ4"/>
<dbReference type="KEGG" id="bbev:BBEV_2167"/>
<accession>A0A1D7QWZ4</accession>
<evidence type="ECO:0000256" key="1">
    <source>
        <dbReference type="ARBA" id="ARBA00006930"/>
    </source>
</evidence>
<keyword evidence="4" id="KW-0175">Coiled coil</keyword>
<dbReference type="PANTHER" id="PTHR32114:SF2">
    <property type="entry name" value="ABC TRANSPORTER ABCH.3"/>
    <property type="match status" value="1"/>
</dbReference>
<comment type="subunit">
    <text evidence="2">Heterodimer of SbcC and SbcD.</text>
</comment>
<feature type="coiled-coil region" evidence="4">
    <location>
        <begin position="140"/>
        <end position="244"/>
    </location>
</feature>
<keyword evidence="6" id="KW-1185">Reference proteome</keyword>
<reference evidence="5 6" key="1">
    <citation type="submission" date="2015-08" db="EMBL/GenBank/DDBJ databases">
        <title>The complete genome sequence of Bacillus beveridgei MLTeJB.</title>
        <authorList>
            <person name="Hanson T.E."/>
            <person name="Mesa C."/>
            <person name="Basesman S.M."/>
            <person name="Oremland R.S."/>
        </authorList>
    </citation>
    <scope>NUCLEOTIDE SEQUENCE [LARGE SCALE GENOMIC DNA]</scope>
    <source>
        <strain evidence="5 6">MLTeJB</strain>
    </source>
</reference>
<organism evidence="5 6">
    <name type="scientific">Salisediminibacterium beveridgei</name>
    <dbReference type="NCBI Taxonomy" id="632773"/>
    <lineage>
        <taxon>Bacteria</taxon>
        <taxon>Bacillati</taxon>
        <taxon>Bacillota</taxon>
        <taxon>Bacilli</taxon>
        <taxon>Bacillales</taxon>
        <taxon>Bacillaceae</taxon>
        <taxon>Salisediminibacterium</taxon>
    </lineage>
</organism>
<dbReference type="Gene3D" id="3.40.50.300">
    <property type="entry name" value="P-loop containing nucleotide triphosphate hydrolases"/>
    <property type="match status" value="2"/>
</dbReference>
<dbReference type="PANTHER" id="PTHR32114">
    <property type="entry name" value="ABC TRANSPORTER ABCH.3"/>
    <property type="match status" value="1"/>
</dbReference>
<dbReference type="STRING" id="632773.BBEV_2167"/>
<dbReference type="InterPro" id="IPR017599">
    <property type="entry name" value="DNA_S_DndD"/>
</dbReference>
<dbReference type="EMBL" id="CP012502">
    <property type="protein sequence ID" value="AOM83525.1"/>
    <property type="molecule type" value="Genomic_DNA"/>
</dbReference>
<evidence type="ECO:0000256" key="2">
    <source>
        <dbReference type="ARBA" id="ARBA00011322"/>
    </source>
</evidence>
<sequence>MNSYAIEEGNTNSKIILNFQFRDKGELIKFRIERSWNLNHNGLKENYLVYRNSQLLGSREIEDFLQYLKRYLPPTLFDFFFFDGERVHQYVLDSKFEENIKEAFMTLFNLDLFENLNSDLHKYLRQENIFKSLTDEQRKYTSLDMEIEAKKQSIRSLENRVSELKNERKNINVMMEELEQEFSAHGGIVAEERQTLTQKIAEYELKKKELSESIKSDAAHIIPLKLVEKLLQKTQNQVSQEEEVEKFNKLQSDISEENIHRMIKSLTPTFSIENENSENPEKELANALSKEFNQSLKPKGMNIDSFKPIHNMNKEQKEALHEWLKKVNQFDGNSVKERFNDISKYINEIYETRKNIEHSIEDQSLKDIMHKINENTKKVEQINYEITGNEEKIRNGKQHLNELTYEIEKISKKVHQAKKDENIFEVTQKINTVLSKYKQNQVEKYLDSVEKYFLQMFNSLMRKGQFLESFKIDPNSFNIKMKNHTGNSIFKHSFSAGETQLFFLTLLWSLLKASGQKIPLVLDTLFARLDKTHKENLINIFLPVASEQVIILSTDTEIDEYYHEMLKPYVKDEYSLIYNRTTNDVSIVNDYIIERGGDYHVISTKNS</sequence>
<dbReference type="InterPro" id="IPR027417">
    <property type="entry name" value="P-loop_NTPase"/>
</dbReference>
<gene>
    <name evidence="5" type="ORF">BBEV_2167</name>
</gene>
<evidence type="ECO:0000313" key="6">
    <source>
        <dbReference type="Proteomes" id="UP000094463"/>
    </source>
</evidence>
<dbReference type="PATRIC" id="fig|632773.3.peg.2283"/>
<evidence type="ECO:0000256" key="3">
    <source>
        <dbReference type="ARBA" id="ARBA00013368"/>
    </source>
</evidence>
<protein>
    <recommendedName>
        <fullName evidence="3">Nuclease SbcCD subunit C</fullName>
    </recommendedName>
</protein>